<proteinExistence type="predicted"/>
<organism evidence="4 5">
    <name type="scientific">Terriglobus saanensis (strain ATCC BAA-1853 / DSM 23119 / SP1PR4)</name>
    <dbReference type="NCBI Taxonomy" id="401053"/>
    <lineage>
        <taxon>Bacteria</taxon>
        <taxon>Pseudomonadati</taxon>
        <taxon>Acidobacteriota</taxon>
        <taxon>Terriglobia</taxon>
        <taxon>Terriglobales</taxon>
        <taxon>Acidobacteriaceae</taxon>
        <taxon>Terriglobus</taxon>
    </lineage>
</organism>
<dbReference type="GO" id="GO:0042277">
    <property type="term" value="F:peptide binding"/>
    <property type="evidence" value="ECO:0007669"/>
    <property type="project" value="TreeGrafter"/>
</dbReference>
<feature type="domain" description="Peptidase M1 membrane alanine aminopeptidase" evidence="3">
    <location>
        <begin position="353"/>
        <end position="490"/>
    </location>
</feature>
<dbReference type="eggNOG" id="COG0457">
    <property type="taxonomic scope" value="Bacteria"/>
</dbReference>
<dbReference type="KEGG" id="tsa:AciPR4_2209"/>
<dbReference type="GO" id="GO:0016020">
    <property type="term" value="C:membrane"/>
    <property type="evidence" value="ECO:0007669"/>
    <property type="project" value="TreeGrafter"/>
</dbReference>
<keyword evidence="2" id="KW-0732">Signal</keyword>
<dbReference type="InterPro" id="IPR027268">
    <property type="entry name" value="Peptidase_M4/M1_CTD_sf"/>
</dbReference>
<sequence>MSRHRLLKTSIAVVALIFCSFAGRAAPPSRPLLQVTAYTINADIDPAVARLTATVQVTFTALEDVSTATFELNNGLRVTKITDATGATLQSDRNPTTSTINVAMTAPIAKGTSTTLSFEYTGTLNGADTSPVEGIKLAAIADPITMLLYPGRWFPVSGLYTQRFTAEMHIRVPKGETVIASGATNHPAAPASTVPTLHATAHMTPRRAGGGVGTRTTAKPTTTAKADTPPAAPAAAPTSSANMEEFDFSWQKPGFPGTVIAGKFLPAIRSSGARNVSIYVTEKHKTGAAEYAAIAARQQEFFTTTFGEPQSSTLNIVEMPEDAVAASWAPEIAAIAGNRIGNANSSRLLSNTIAHQWWGSEVSPYTLNDAWITNGMSRYAELMFLEDASGKTAFQNAVTDVSAGALAYDTAPLATLGRVDPYSPQFQSETLEKGAMVFHMLRYQMGDEKFPVFLRGLLSQFAGKGVRSSDVETVAAAQSGLNLTPFFAQWIDGTGAPAFTSKFTVYRLGGNKGFRTIGAISQDLDLFRMPVDLRIETEGKTENKRIDVSGTDSHYTIETFGRPRRIVIDPEHWVLKSTPDLAVRVAVLKGQQLVAQGDLIGALAEYQHALDANKNSSLATYRIAEVFFTQRNYQSAANSYRDSLRGDNDPKWTEVWSHIGLGRVFDLTGQRDRAVNEYRLAVQTNDNTQGAINEARALLQKPYTRERSPD</sequence>
<keyword evidence="5" id="KW-1185">Reference proteome</keyword>
<accession>E8UX48</accession>
<dbReference type="RefSeq" id="WP_013568744.1">
    <property type="nucleotide sequence ID" value="NC_014963.1"/>
</dbReference>
<dbReference type="EMBL" id="CP002467">
    <property type="protein sequence ID" value="ADV83011.1"/>
    <property type="molecule type" value="Genomic_DNA"/>
</dbReference>
<feature type="chain" id="PRO_5003232163" evidence="2">
    <location>
        <begin position="26"/>
        <end position="710"/>
    </location>
</feature>
<keyword evidence="4" id="KW-0378">Hydrolase</keyword>
<name>E8UX48_TERSS</name>
<dbReference type="GO" id="GO:0043171">
    <property type="term" value="P:peptide catabolic process"/>
    <property type="evidence" value="ECO:0007669"/>
    <property type="project" value="TreeGrafter"/>
</dbReference>
<evidence type="ECO:0000256" key="1">
    <source>
        <dbReference type="SAM" id="MobiDB-lite"/>
    </source>
</evidence>
<feature type="region of interest" description="Disordered" evidence="1">
    <location>
        <begin position="204"/>
        <end position="239"/>
    </location>
</feature>
<dbReference type="eggNOG" id="COG0308">
    <property type="taxonomic scope" value="Bacteria"/>
</dbReference>
<dbReference type="Gene3D" id="1.25.40.10">
    <property type="entry name" value="Tetratricopeptide repeat domain"/>
    <property type="match status" value="1"/>
</dbReference>
<evidence type="ECO:0000313" key="5">
    <source>
        <dbReference type="Proteomes" id="UP000006844"/>
    </source>
</evidence>
<feature type="signal peptide" evidence="2">
    <location>
        <begin position="1"/>
        <end position="25"/>
    </location>
</feature>
<dbReference type="GO" id="GO:0070006">
    <property type="term" value="F:metalloaminopeptidase activity"/>
    <property type="evidence" value="ECO:0007669"/>
    <property type="project" value="TreeGrafter"/>
</dbReference>
<protein>
    <submittedName>
        <fullName evidence="4">Peptidase M1 membrane alanine aminopeptidase</fullName>
    </submittedName>
</protein>
<feature type="compositionally biased region" description="Low complexity" evidence="1">
    <location>
        <begin position="214"/>
        <end position="238"/>
    </location>
</feature>
<dbReference type="PANTHER" id="PTHR11533">
    <property type="entry name" value="PROTEASE M1 ZINC METALLOPROTEASE"/>
    <property type="match status" value="1"/>
</dbReference>
<evidence type="ECO:0000256" key="2">
    <source>
        <dbReference type="SAM" id="SignalP"/>
    </source>
</evidence>
<dbReference type="SUPFAM" id="SSF55486">
    <property type="entry name" value="Metalloproteases ('zincins'), catalytic domain"/>
    <property type="match status" value="1"/>
</dbReference>
<evidence type="ECO:0000313" key="4">
    <source>
        <dbReference type="EMBL" id="ADV83011.1"/>
    </source>
</evidence>
<gene>
    <name evidence="4" type="ordered locus">AciPR4_2209</name>
</gene>
<dbReference type="Proteomes" id="UP000006844">
    <property type="component" value="Chromosome"/>
</dbReference>
<dbReference type="InterPro" id="IPR011990">
    <property type="entry name" value="TPR-like_helical_dom_sf"/>
</dbReference>
<dbReference type="InterPro" id="IPR050344">
    <property type="entry name" value="Peptidase_M1_aminopeptidases"/>
</dbReference>
<dbReference type="STRING" id="401053.AciPR4_2209"/>
<dbReference type="AlphaFoldDB" id="E8UX48"/>
<dbReference type="SUPFAM" id="SSF63737">
    <property type="entry name" value="Leukotriene A4 hydrolase N-terminal domain"/>
    <property type="match status" value="1"/>
</dbReference>
<evidence type="ECO:0000259" key="3">
    <source>
        <dbReference type="Pfam" id="PF01433"/>
    </source>
</evidence>
<keyword evidence="4" id="KW-0645">Protease</keyword>
<reference evidence="4 5" key="1">
    <citation type="journal article" date="2012" name="Stand. Genomic Sci.">
        <title>Complete genome sequence of Terriglobus saanensis type strain SP1PR4(T), an Acidobacteria from tundra soil.</title>
        <authorList>
            <person name="Rawat S.R."/>
            <person name="Mannisto M.K."/>
            <person name="Starovoytov V."/>
            <person name="Goodwin L."/>
            <person name="Nolan M."/>
            <person name="Hauser L."/>
            <person name="Land M."/>
            <person name="Davenport K.W."/>
            <person name="Woyke T."/>
            <person name="Haggblom M.M."/>
        </authorList>
    </citation>
    <scope>NUCLEOTIDE SEQUENCE</scope>
    <source>
        <strain evidence="5">ATCC BAA-1853 / DSM 23119 / SP1PR4</strain>
    </source>
</reference>
<dbReference type="Gene3D" id="2.60.40.1730">
    <property type="entry name" value="tricorn interacting facor f3 domain"/>
    <property type="match status" value="1"/>
</dbReference>
<dbReference type="GO" id="GO:0008270">
    <property type="term" value="F:zinc ion binding"/>
    <property type="evidence" value="ECO:0007669"/>
    <property type="project" value="InterPro"/>
</dbReference>
<dbReference type="GO" id="GO:0005615">
    <property type="term" value="C:extracellular space"/>
    <property type="evidence" value="ECO:0007669"/>
    <property type="project" value="TreeGrafter"/>
</dbReference>
<dbReference type="InterPro" id="IPR042097">
    <property type="entry name" value="Aminopeptidase_N-like_N_sf"/>
</dbReference>
<dbReference type="InterPro" id="IPR014782">
    <property type="entry name" value="Peptidase_M1_dom"/>
</dbReference>
<dbReference type="SUPFAM" id="SSF48452">
    <property type="entry name" value="TPR-like"/>
    <property type="match status" value="1"/>
</dbReference>
<dbReference type="Gene3D" id="1.10.390.10">
    <property type="entry name" value="Neutral Protease Domain 2"/>
    <property type="match status" value="1"/>
</dbReference>
<dbReference type="Pfam" id="PF01433">
    <property type="entry name" value="Peptidase_M1"/>
    <property type="match status" value="1"/>
</dbReference>
<dbReference type="GO" id="GO:0005737">
    <property type="term" value="C:cytoplasm"/>
    <property type="evidence" value="ECO:0007669"/>
    <property type="project" value="TreeGrafter"/>
</dbReference>
<keyword evidence="4" id="KW-0031">Aminopeptidase</keyword>
<dbReference type="PANTHER" id="PTHR11533:SF174">
    <property type="entry name" value="PUROMYCIN-SENSITIVE AMINOPEPTIDASE-RELATED"/>
    <property type="match status" value="1"/>
</dbReference>
<dbReference type="HOGENOM" id="CLU_420209_0_0_0"/>